<reference evidence="2" key="2">
    <citation type="journal article" date="2017" name="Nat. Commun.">
        <title>Single-virus genomics reveals hidden cosmopolitan and abundant viruses.</title>
        <authorList>
            <person name="Martinez-Hernandez F."/>
            <person name="Fornas O."/>
            <person name="Lluesma Gomez M."/>
            <person name="Bolduc B."/>
            <person name="de la Cruz Pena M.J."/>
            <person name="Martinez J.M."/>
            <person name="Anton J."/>
            <person name="Gasol J.M."/>
            <person name="Rosselli R."/>
            <person name="Rodriguez-Valera F."/>
            <person name="Sullivan M.B."/>
            <person name="Acinas S.G."/>
            <person name="Martinez-Garcia M."/>
        </authorList>
    </citation>
    <scope>NUCLEOTIDE SEQUENCE</scope>
</reference>
<protein>
    <submittedName>
        <fullName evidence="2">Uncharacterized protein</fullName>
    </submittedName>
</protein>
<proteinExistence type="predicted"/>
<feature type="transmembrane region" description="Helical" evidence="1">
    <location>
        <begin position="12"/>
        <end position="32"/>
    </location>
</feature>
<keyword evidence="1" id="KW-1133">Transmembrane helix</keyword>
<evidence type="ECO:0000313" key="2">
    <source>
        <dbReference type="EMBL" id="ASF00612.1"/>
    </source>
</evidence>
<dbReference type="EMBL" id="KY052846">
    <property type="protein sequence ID" value="ASF00612.1"/>
    <property type="molecule type" value="Genomic_DNA"/>
</dbReference>
<evidence type="ECO:0000256" key="1">
    <source>
        <dbReference type="SAM" id="Phobius"/>
    </source>
</evidence>
<keyword evidence="1" id="KW-0472">Membrane</keyword>
<keyword evidence="1" id="KW-0812">Transmembrane</keyword>
<accession>A0A218MMU6</accession>
<organism evidence="2">
    <name type="scientific">uncultured virus</name>
    <dbReference type="NCBI Taxonomy" id="340016"/>
    <lineage>
        <taxon>Viruses</taxon>
        <taxon>environmental samples</taxon>
    </lineage>
</organism>
<name>A0A218MMU6_9VIRU</name>
<reference evidence="2" key="1">
    <citation type="submission" date="2016-10" db="EMBL/GenBank/DDBJ databases">
        <authorList>
            <person name="Varghese N."/>
        </authorList>
    </citation>
    <scope>NUCLEOTIDE SEQUENCE</scope>
</reference>
<sequence length="111" mass="12516">MDLAALLKKNIVMVPVVASVLVGTFTGVKYIVNLTDTINANKAEIEKIQTVDLVNIQRDMQVLTDSVNTVIAKLERAEGTWDMAENLYEVLADKVRQMEYAIKDLNREINY</sequence>
<dbReference type="Gene3D" id="1.20.1170.10">
    <property type="match status" value="1"/>
</dbReference>